<dbReference type="AlphaFoldDB" id="A0A914Q2E7"/>
<protein>
    <submittedName>
        <fullName evidence="2">Uncharacterized protein</fullName>
    </submittedName>
</protein>
<reference evidence="2" key="1">
    <citation type="submission" date="2022-11" db="UniProtKB">
        <authorList>
            <consortium name="WormBaseParasite"/>
        </authorList>
    </citation>
    <scope>IDENTIFICATION</scope>
</reference>
<keyword evidence="1" id="KW-1185">Reference proteome</keyword>
<proteinExistence type="predicted"/>
<dbReference type="WBParaSite" id="PDA_v2.g23037.t1">
    <property type="protein sequence ID" value="PDA_v2.g23037.t1"/>
    <property type="gene ID" value="PDA_v2.g23037"/>
</dbReference>
<dbReference type="Proteomes" id="UP000887578">
    <property type="component" value="Unplaced"/>
</dbReference>
<sequence>MKDVALLNTTKAVNVMAPLNLASNHCNMEFISSALTFPFDVLKWMKLNAKPKTALKLMQICKYFKHKKFQYFAIRNIGAFYSQAYLKYSLLKGDNCLWKCLEEFPDNLWIVNSIHVGMMPQKSFISDLIKKIAFCEIKKLVLTHRNLSFDEYQFLTPCVTFLNLTNTCVVNKNGELAPLELILCSLKNVEEMFLYVSLKH</sequence>
<evidence type="ECO:0000313" key="1">
    <source>
        <dbReference type="Proteomes" id="UP000887578"/>
    </source>
</evidence>
<accession>A0A914Q2E7</accession>
<evidence type="ECO:0000313" key="2">
    <source>
        <dbReference type="WBParaSite" id="PDA_v2.g23037.t1"/>
    </source>
</evidence>
<organism evidence="1 2">
    <name type="scientific">Panagrolaimus davidi</name>
    <dbReference type="NCBI Taxonomy" id="227884"/>
    <lineage>
        <taxon>Eukaryota</taxon>
        <taxon>Metazoa</taxon>
        <taxon>Ecdysozoa</taxon>
        <taxon>Nematoda</taxon>
        <taxon>Chromadorea</taxon>
        <taxon>Rhabditida</taxon>
        <taxon>Tylenchina</taxon>
        <taxon>Panagrolaimomorpha</taxon>
        <taxon>Panagrolaimoidea</taxon>
        <taxon>Panagrolaimidae</taxon>
        <taxon>Panagrolaimus</taxon>
    </lineage>
</organism>
<name>A0A914Q2E7_9BILA</name>